<dbReference type="eggNOG" id="ENOG502QTRV">
    <property type="taxonomic scope" value="Eukaryota"/>
</dbReference>
<dbReference type="RefSeq" id="XP_007800238.1">
    <property type="nucleotide sequence ID" value="XM_007802047.1"/>
</dbReference>
<organism evidence="2 3">
    <name type="scientific">Endocarpon pusillum (strain Z07020 / HMAS-L-300199)</name>
    <name type="common">Lichen-forming fungus</name>
    <dbReference type="NCBI Taxonomy" id="1263415"/>
    <lineage>
        <taxon>Eukaryota</taxon>
        <taxon>Fungi</taxon>
        <taxon>Dikarya</taxon>
        <taxon>Ascomycota</taxon>
        <taxon>Pezizomycotina</taxon>
        <taxon>Eurotiomycetes</taxon>
        <taxon>Chaetothyriomycetidae</taxon>
        <taxon>Verrucariales</taxon>
        <taxon>Verrucariaceae</taxon>
        <taxon>Endocarpon</taxon>
    </lineage>
</organism>
<dbReference type="SUPFAM" id="SSF51726">
    <property type="entry name" value="UROD/MetE-like"/>
    <property type="match status" value="1"/>
</dbReference>
<keyword evidence="3" id="KW-1185">Reference proteome</keyword>
<sequence>MGIPTEVVGSLPRPTYLQQAYADYDAGKIQQDDLFKAQDKAVEDSLSQMSQTGETLITDGGQRASSFATCPITNTLSGTGLAEGLAADGQYFVRPRFQKLVLHLTTRRQSSTTPPSSSTAKARQRIIQVCNQYRCKPAPLTYKFRYKTYAYDNFKKSHPYAKGVPMKQAVIAPSMLYLLCPLNGTCEKDIRGCFEAGAKRVSIDFTEATQAFVTGVGSNTPRVPATALDPILDAIAKTRRDGGQVYKCHKVWLALVMGISFALEAATIATFPLRWNTRLPDFLGYASSWTMENWHCEREELAESSALDALERARRMGDNRFRTANGREGMEVRHLALVPVGGMRDRRGREKRKRNSEGPTGLKRETI</sequence>
<evidence type="ECO:0000256" key="1">
    <source>
        <dbReference type="SAM" id="MobiDB-lite"/>
    </source>
</evidence>
<reference evidence="3" key="1">
    <citation type="journal article" date="2014" name="BMC Genomics">
        <title>Genome characteristics reveal the impact of lichenization on lichen-forming fungus Endocarpon pusillum Hedwig (Verrucariales, Ascomycota).</title>
        <authorList>
            <person name="Wang Y.-Y."/>
            <person name="Liu B."/>
            <person name="Zhang X.-Y."/>
            <person name="Zhou Q.-M."/>
            <person name="Zhang T."/>
            <person name="Li H."/>
            <person name="Yu Y.-F."/>
            <person name="Zhang X.-L."/>
            <person name="Hao X.-Y."/>
            <person name="Wang M."/>
            <person name="Wang L."/>
            <person name="Wei J.-C."/>
        </authorList>
    </citation>
    <scope>NUCLEOTIDE SEQUENCE [LARGE SCALE GENOMIC DNA]</scope>
    <source>
        <strain evidence="3">Z07020 / HMAS-L-300199</strain>
    </source>
</reference>
<dbReference type="EMBL" id="KE720896">
    <property type="protein sequence ID" value="ERF74106.1"/>
    <property type="molecule type" value="Genomic_DNA"/>
</dbReference>
<dbReference type="OrthoDB" id="1053771at2759"/>
<dbReference type="InterPro" id="IPR038071">
    <property type="entry name" value="UROD/MetE-like_sf"/>
</dbReference>
<name>U1GQ65_ENDPU</name>
<proteinExistence type="predicted"/>
<accession>U1GQ65</accession>
<dbReference type="Proteomes" id="UP000019373">
    <property type="component" value="Unassembled WGS sequence"/>
</dbReference>
<evidence type="ECO:0008006" key="4">
    <source>
        <dbReference type="Google" id="ProtNLM"/>
    </source>
</evidence>
<dbReference type="AlphaFoldDB" id="U1GQ65"/>
<gene>
    <name evidence="2" type="ORF">EPUS_06375</name>
</gene>
<protein>
    <recommendedName>
        <fullName evidence="4">Cobalamin-independent methionine synthase MetE C-terminal/archaeal domain-containing protein</fullName>
    </recommendedName>
</protein>
<dbReference type="GeneID" id="19241317"/>
<dbReference type="HOGENOM" id="CLU_754450_0_0_1"/>
<dbReference type="Gene3D" id="3.20.20.210">
    <property type="match status" value="1"/>
</dbReference>
<evidence type="ECO:0000313" key="2">
    <source>
        <dbReference type="EMBL" id="ERF74106.1"/>
    </source>
</evidence>
<feature type="region of interest" description="Disordered" evidence="1">
    <location>
        <begin position="344"/>
        <end position="367"/>
    </location>
</feature>
<evidence type="ECO:0000313" key="3">
    <source>
        <dbReference type="Proteomes" id="UP000019373"/>
    </source>
</evidence>